<accession>A0ABQ3RUC2</accession>
<dbReference type="Gene3D" id="3.20.20.80">
    <property type="entry name" value="Glycosidases"/>
    <property type="match status" value="1"/>
</dbReference>
<evidence type="ECO:0000256" key="1">
    <source>
        <dbReference type="ARBA" id="ARBA00022729"/>
    </source>
</evidence>
<feature type="domain" description="Glycosyl hydrolase-like 10" evidence="3">
    <location>
        <begin position="35"/>
        <end position="348"/>
    </location>
</feature>
<dbReference type="Pfam" id="PF02638">
    <property type="entry name" value="GHL10"/>
    <property type="match status" value="1"/>
</dbReference>
<proteinExistence type="predicted"/>
<dbReference type="Proteomes" id="UP000649259">
    <property type="component" value="Unassembled WGS sequence"/>
</dbReference>
<comment type="caution">
    <text evidence="4">The sequence shown here is derived from an EMBL/GenBank/DDBJ whole genome shotgun (WGS) entry which is preliminary data.</text>
</comment>
<dbReference type="InterPro" id="IPR052177">
    <property type="entry name" value="Divisome_Glycosyl_Hydrolase"/>
</dbReference>
<dbReference type="RefSeq" id="WP_189926332.1">
    <property type="nucleotide sequence ID" value="NZ_BMSI01000013.1"/>
</dbReference>
<evidence type="ECO:0000256" key="2">
    <source>
        <dbReference type="SAM" id="SignalP"/>
    </source>
</evidence>
<dbReference type="SUPFAM" id="SSF51445">
    <property type="entry name" value="(Trans)glycosidases"/>
    <property type="match status" value="1"/>
</dbReference>
<gene>
    <name evidence="4" type="ORF">Saso_11070</name>
</gene>
<dbReference type="InterPro" id="IPR003790">
    <property type="entry name" value="GHL10"/>
</dbReference>
<dbReference type="EMBL" id="BNEB01000002">
    <property type="protein sequence ID" value="GHI59457.1"/>
    <property type="molecule type" value="Genomic_DNA"/>
</dbReference>
<evidence type="ECO:0000313" key="5">
    <source>
        <dbReference type="Proteomes" id="UP000649259"/>
    </source>
</evidence>
<evidence type="ECO:0000259" key="3">
    <source>
        <dbReference type="Pfam" id="PF02638"/>
    </source>
</evidence>
<dbReference type="PANTHER" id="PTHR43405:SF1">
    <property type="entry name" value="GLYCOSYL HYDROLASE DIGH"/>
    <property type="match status" value="1"/>
</dbReference>
<dbReference type="GeneID" id="91469031"/>
<dbReference type="PANTHER" id="PTHR43405">
    <property type="entry name" value="GLYCOSYL HYDROLASE DIGH"/>
    <property type="match status" value="1"/>
</dbReference>
<feature type="signal peptide" evidence="2">
    <location>
        <begin position="1"/>
        <end position="24"/>
    </location>
</feature>
<sequence length="406" mass="45105">MGRLTRRAFALAALTAFTTTGAAAAPAGGRRAATEMRGMWLATVGNRDWPSRSGLSAAAQRAELIDMLDLAVSRRLNTVVFQVRPTADALWPSPYEPWSQVLTGTQGRSPGWDPLGTAVTEAHARGLQLHAWFNPYRIATHDDPTKLVASHPARRNPQWVVPFGGRLYYNPGLPEVRAFVQDAIMDAVKKYPLDAVHFDDYFYPYPVAGQTFDDEAAYDTYGGAFSSRAAWRRDNIDKLVLETAARIKAVRPTTQFGISPFGVWRNASTDSRGSDTRALQSYDDIHADTRKWVREGWLDYVVPQLYWNIGLSAADYAELVPWWAEVAKGSRTRLYIGEALYRAGDPTQPAAWQDPAELTAHLELAAAHPQVRGHVFFAAKDVRKDPIGAMARVVAEHYREPAQAPR</sequence>
<feature type="chain" id="PRO_5045473305" description="Glycosyl hydrolase-like 10 domain-containing protein" evidence="2">
    <location>
        <begin position="25"/>
        <end position="406"/>
    </location>
</feature>
<reference evidence="5" key="1">
    <citation type="submission" date="2023-07" db="EMBL/GenBank/DDBJ databases">
        <title>Whole genome shotgun sequence of Streptomyces cacaoi subsp. asoensis NBRC 13813.</title>
        <authorList>
            <person name="Komaki H."/>
            <person name="Tamura T."/>
        </authorList>
    </citation>
    <scope>NUCLEOTIDE SEQUENCE [LARGE SCALE GENOMIC DNA]</scope>
    <source>
        <strain evidence="5">NBRC 13813</strain>
    </source>
</reference>
<dbReference type="InterPro" id="IPR017853">
    <property type="entry name" value="GH"/>
</dbReference>
<keyword evidence="5" id="KW-1185">Reference proteome</keyword>
<protein>
    <recommendedName>
        <fullName evidence="3">Glycosyl hydrolase-like 10 domain-containing protein</fullName>
    </recommendedName>
</protein>
<keyword evidence="1 2" id="KW-0732">Signal</keyword>
<organism evidence="4 5">
    <name type="scientific">Streptomyces asoensis</name>
    <dbReference type="NCBI Taxonomy" id="249586"/>
    <lineage>
        <taxon>Bacteria</taxon>
        <taxon>Bacillati</taxon>
        <taxon>Actinomycetota</taxon>
        <taxon>Actinomycetes</taxon>
        <taxon>Kitasatosporales</taxon>
        <taxon>Streptomycetaceae</taxon>
        <taxon>Streptomyces</taxon>
    </lineage>
</organism>
<evidence type="ECO:0000313" key="4">
    <source>
        <dbReference type="EMBL" id="GHI59457.1"/>
    </source>
</evidence>
<name>A0ABQ3RUC2_9ACTN</name>